<dbReference type="Proteomes" id="UP000319004">
    <property type="component" value="Chromosome"/>
</dbReference>
<dbReference type="InterPro" id="IPR011600">
    <property type="entry name" value="Pept_C14_caspase"/>
</dbReference>
<reference evidence="3 4" key="1">
    <citation type="submission" date="2019-03" db="EMBL/GenBank/DDBJ databases">
        <title>Deep-cultivation of Planctomycetes and their phenomic and genomic characterization uncovers novel biology.</title>
        <authorList>
            <person name="Wiegand S."/>
            <person name="Jogler M."/>
            <person name="Boedeker C."/>
            <person name="Pinto D."/>
            <person name="Vollmers J."/>
            <person name="Rivas-Marin E."/>
            <person name="Kohn T."/>
            <person name="Peeters S.H."/>
            <person name="Heuer A."/>
            <person name="Rast P."/>
            <person name="Oberbeckmann S."/>
            <person name="Bunk B."/>
            <person name="Jeske O."/>
            <person name="Meyerdierks A."/>
            <person name="Storesund J.E."/>
            <person name="Kallscheuer N."/>
            <person name="Luecker S."/>
            <person name="Lage O.M."/>
            <person name="Pohl T."/>
            <person name="Merkel B.J."/>
            <person name="Hornburger P."/>
            <person name="Mueller R.-W."/>
            <person name="Bruemmer F."/>
            <person name="Labrenz M."/>
            <person name="Spormann A.M."/>
            <person name="Op den Camp H."/>
            <person name="Overmann J."/>
            <person name="Amann R."/>
            <person name="Jetten M.S.M."/>
            <person name="Mascher T."/>
            <person name="Medema M.H."/>
            <person name="Devos D.P."/>
            <person name="Kaster A.-K."/>
            <person name="Ovreas L."/>
            <person name="Rohde M."/>
            <person name="Galperin M.Y."/>
            <person name="Jogler C."/>
        </authorList>
    </citation>
    <scope>NUCLEOTIDE SEQUENCE [LARGE SCALE GENOMIC DNA]</scope>
    <source>
        <strain evidence="3 4">Enr13</strain>
    </source>
</reference>
<name>A0A518HVY9_9BACT</name>
<proteinExistence type="predicted"/>
<organism evidence="3 4">
    <name type="scientific">Stieleria neptunia</name>
    <dbReference type="NCBI Taxonomy" id="2527979"/>
    <lineage>
        <taxon>Bacteria</taxon>
        <taxon>Pseudomonadati</taxon>
        <taxon>Planctomycetota</taxon>
        <taxon>Planctomycetia</taxon>
        <taxon>Pirellulales</taxon>
        <taxon>Pirellulaceae</taxon>
        <taxon>Stieleria</taxon>
    </lineage>
</organism>
<dbReference type="Pfam" id="PF00656">
    <property type="entry name" value="Peptidase_C14"/>
    <property type="match status" value="1"/>
</dbReference>
<evidence type="ECO:0000259" key="2">
    <source>
        <dbReference type="Pfam" id="PF00656"/>
    </source>
</evidence>
<evidence type="ECO:0000256" key="1">
    <source>
        <dbReference type="SAM" id="Phobius"/>
    </source>
</evidence>
<dbReference type="KEGG" id="snep:Enr13x_48890"/>
<evidence type="ECO:0000313" key="4">
    <source>
        <dbReference type="Proteomes" id="UP000319004"/>
    </source>
</evidence>
<dbReference type="SUPFAM" id="SSF53300">
    <property type="entry name" value="vWA-like"/>
    <property type="match status" value="1"/>
</dbReference>
<sequence length="1746" mass="192407">MRSTLRPIWFLVPDPFSARQTQARKFLADKAPVTHAWQVFAGTHRNPNDSTMAKANQRAGWRKSNKRVVAATTTEFGHRGRESRKLLFRVSMLSTLGVLLLALLVYMLRRSPDRDVPMIVAAVSQSGARANHSALFTAPNPFALEDVELLWAWFGGGVNDPSENVVVVGNPNDASGVMGHETNRLITAITKPLANVQPGGPGGDMIAIYLSAHGFVDKGTPYLAVGDSRADREDTWIRFQDLFDEIVRTLEERGNDSKDVRTVIFIDAARVGPQWDWGQFSESFSEACQRVTRNASDRIAVVLSASPGQRSWWDPRKGHGLFTKALVEALTGKGDLDQNEMVTVGEIAEYLKRQVNEDAKATWDATQTPMIVGRQAADWNFISQPGPQPAPSLPIVDHAQLRSEFAEVDKLWQRHNRLARMTHPPLAFNPLGWATLEKKLARLDALLLSGKGYRDRFATIRSGCESDLAQFELGPDTMPDVSSLPELALRDYFRGDGHELVDLNEDERAAFREMIGNWRKKPDVAAAIQVPMSEAQAIRFLLSWIEEKKYDAESLTLASELLERANLVTGAQPASLIESQLMRLCSAPDLTHLEPQSVATLFECQNLSRQTLCSDDLRASFWIRKRFHDLQQQRLACVDRMLSRNGGEQGIGRSRWREVGDGFESLAQSASEISQAYKLRDQMLHSIPRIAETLMVDMEAFDYQEQFPDSQTRAIVGRAIDSLGTLVSSLQLPQDDDNQPVAAREPQIQAARLKAQKAFDALTDRIIDRLNLATKEKAGDAKGLRQNFALLAGSGTDRAELRQRVHTRLCDLIADVSAGVGTVKSNQPVPDGGETATTLDLMAIGRKHVWDHWLSVAGDPALLAATAPPTTSAPPTAGDAAAPNLVELFQATGVSFRKQVAELAGGRLGERTLADDVIQDPIQRSEAKASLPTTRRKIEGWDTYLRARTILFTYAPPEVEKIGKGRFAIDQQLFLFDHASRTMDEFWCGAREGDQPFFVDAANRLLQSRNQNPLFPTIKLNLDGVDLSARLAAAGTAAVAKRSLQPQPAEDLRVGNLLKFVLGTEVQFVLDRPASIPVGYASVWSRLGDQSKTVLLEPPAGASSQPSDVAAITVPMSVPADTAADEASIVTGVFFRGMRRTGRIAFKTLTGGTRMVFRLPNYAEPAARVIRRQKEPERLLLVMDCSRSMGIGTNAGLPRLEVAKTAVTGFLNGLTPEVEVGLIVFGDQFGFKETLINPLTGKRSRDGKPKIWPVEVNGQYKFRVEQLVQGQVIDAGHVAGNEQIASNPNFDVRVAAPIKPLDARQVRDLRSKISNLGAIGTTPTYRAIVEAYKQLGRRRGHIIVLTDGLPATVHTEGTNVDDLSDQAQALYAKNQKTIKLTFVRYLISAKKLEDEFRGAKFLDAADGKALLRHLQTIRSKPEVSWERNRETASIKADFDSVVSISQWPPSGVATPSGHPVLPAENYSIRATLPDDGDPVDESTDVRVEGGEQFELILADKQLSHQPFNFRFSPFSKIATELTDASRFQVRAGAMSRRVDRQLTIQVAIESASGDQGNGKFTPRPSDIWVELTGIDSRAASGGRQETYSFSLPEFLERQPIPILLCRIDDFDARYDQVAVKAWLRFGDQRLAGTPIPLDRPDLITLDDLPGVSFRTQREPNSGGGIRVTVTEQYADEREPNSIRVLPSPLPDEASTVVYRDKRVVTRTFDFADAEASVSLSAIAASEIQKQSTLAAKGAVPIDFDSR</sequence>
<dbReference type="EMBL" id="CP037423">
    <property type="protein sequence ID" value="QDV45016.1"/>
    <property type="molecule type" value="Genomic_DNA"/>
</dbReference>
<keyword evidence="1" id="KW-1133">Transmembrane helix</keyword>
<feature type="transmembrane region" description="Helical" evidence="1">
    <location>
        <begin position="86"/>
        <end position="108"/>
    </location>
</feature>
<keyword evidence="1" id="KW-0812">Transmembrane</keyword>
<keyword evidence="1" id="KW-0472">Membrane</keyword>
<accession>A0A518HVY9</accession>
<dbReference type="GO" id="GO:0006508">
    <property type="term" value="P:proteolysis"/>
    <property type="evidence" value="ECO:0007669"/>
    <property type="project" value="InterPro"/>
</dbReference>
<dbReference type="Gene3D" id="3.40.50.1460">
    <property type="match status" value="1"/>
</dbReference>
<dbReference type="Gene3D" id="3.40.50.410">
    <property type="entry name" value="von Willebrand factor, type A domain"/>
    <property type="match status" value="1"/>
</dbReference>
<evidence type="ECO:0000313" key="3">
    <source>
        <dbReference type="EMBL" id="QDV45016.1"/>
    </source>
</evidence>
<protein>
    <recommendedName>
        <fullName evidence="2">Peptidase C14 caspase domain-containing protein</fullName>
    </recommendedName>
</protein>
<gene>
    <name evidence="3" type="ORF">Enr13x_48890</name>
</gene>
<dbReference type="InterPro" id="IPR036465">
    <property type="entry name" value="vWFA_dom_sf"/>
</dbReference>
<keyword evidence="4" id="KW-1185">Reference proteome</keyword>
<dbReference type="GO" id="GO:0004197">
    <property type="term" value="F:cysteine-type endopeptidase activity"/>
    <property type="evidence" value="ECO:0007669"/>
    <property type="project" value="InterPro"/>
</dbReference>
<feature type="domain" description="Peptidase C14 caspase" evidence="2">
    <location>
        <begin position="203"/>
        <end position="372"/>
    </location>
</feature>